<dbReference type="Proteomes" id="UP000319700">
    <property type="component" value="Unassembled WGS sequence"/>
</dbReference>
<sequence length="100" mass="11087">MKIFINYLKINIMKKLLLTFAMIFIVGYASAQETPKSKSKTTTDTIHSGKMQKSTQKSSTTTNKSETTKSSTKKGKHKSKNPTTTDTINRRPTTGDGTPK</sequence>
<feature type="chain" id="PRO_5021460186" evidence="2">
    <location>
        <begin position="32"/>
        <end position="100"/>
    </location>
</feature>
<comment type="caution">
    <text evidence="3">The sequence shown here is derived from an EMBL/GenBank/DDBJ whole genome shotgun (WGS) entry which is preliminary data.</text>
</comment>
<dbReference type="EMBL" id="RCZH01000020">
    <property type="protein sequence ID" value="TPG33918.1"/>
    <property type="molecule type" value="Genomic_DNA"/>
</dbReference>
<keyword evidence="4" id="KW-1185">Reference proteome</keyword>
<feature type="compositionally biased region" description="Basic residues" evidence="1">
    <location>
        <begin position="71"/>
        <end position="80"/>
    </location>
</feature>
<name>A0A502E850_9FLAO</name>
<evidence type="ECO:0000256" key="1">
    <source>
        <dbReference type="SAM" id="MobiDB-lite"/>
    </source>
</evidence>
<reference evidence="3 4" key="1">
    <citation type="journal article" date="2019" name="Environ. Microbiol.">
        <title>Species interactions and distinct microbial communities in high Arctic permafrost affected cryosols are associated with the CH4 and CO2 gas fluxes.</title>
        <authorList>
            <person name="Altshuler I."/>
            <person name="Hamel J."/>
            <person name="Turney S."/>
            <person name="Magnuson E."/>
            <person name="Levesque R."/>
            <person name="Greer C."/>
            <person name="Whyte L.G."/>
        </authorList>
    </citation>
    <scope>NUCLEOTIDE SEQUENCE [LARGE SCALE GENOMIC DNA]</scope>
    <source>
        <strain evidence="3 4">42</strain>
    </source>
</reference>
<accession>A0A502E850</accession>
<evidence type="ECO:0000313" key="4">
    <source>
        <dbReference type="Proteomes" id="UP000319700"/>
    </source>
</evidence>
<feature type="signal peptide" evidence="2">
    <location>
        <begin position="1"/>
        <end position="31"/>
    </location>
</feature>
<proteinExistence type="predicted"/>
<organism evidence="3 4">
    <name type="scientific">Flavobacterium pectinovorum</name>
    <dbReference type="NCBI Taxonomy" id="29533"/>
    <lineage>
        <taxon>Bacteria</taxon>
        <taxon>Pseudomonadati</taxon>
        <taxon>Bacteroidota</taxon>
        <taxon>Flavobacteriia</taxon>
        <taxon>Flavobacteriales</taxon>
        <taxon>Flavobacteriaceae</taxon>
        <taxon>Flavobacterium</taxon>
    </lineage>
</organism>
<keyword evidence="2" id="KW-0732">Signal</keyword>
<dbReference type="AlphaFoldDB" id="A0A502E850"/>
<feature type="region of interest" description="Disordered" evidence="1">
    <location>
        <begin position="32"/>
        <end position="100"/>
    </location>
</feature>
<evidence type="ECO:0000256" key="2">
    <source>
        <dbReference type="SAM" id="SignalP"/>
    </source>
</evidence>
<feature type="compositionally biased region" description="Low complexity" evidence="1">
    <location>
        <begin position="81"/>
        <end position="94"/>
    </location>
</feature>
<gene>
    <name evidence="3" type="ORF">EAH81_23510</name>
</gene>
<evidence type="ECO:0000313" key="3">
    <source>
        <dbReference type="EMBL" id="TPG33918.1"/>
    </source>
</evidence>
<feature type="compositionally biased region" description="Low complexity" evidence="1">
    <location>
        <begin position="40"/>
        <end position="70"/>
    </location>
</feature>
<protein>
    <submittedName>
        <fullName evidence="3">Uncharacterized protein</fullName>
    </submittedName>
</protein>